<name>A0A4R4DR78_9PROT</name>
<dbReference type="OrthoDB" id="9766084at2"/>
<dbReference type="InterPro" id="IPR004839">
    <property type="entry name" value="Aminotransferase_I/II_large"/>
</dbReference>
<dbReference type="Pfam" id="PF00155">
    <property type="entry name" value="Aminotran_1_2"/>
    <property type="match status" value="1"/>
</dbReference>
<feature type="domain" description="Aminotransferase class I/classII large" evidence="8">
    <location>
        <begin position="42"/>
        <end position="402"/>
    </location>
</feature>
<accession>A0A4R4DR78</accession>
<dbReference type="GO" id="GO:0030170">
    <property type="term" value="F:pyridoxal phosphate binding"/>
    <property type="evidence" value="ECO:0007669"/>
    <property type="project" value="InterPro"/>
</dbReference>
<dbReference type="EMBL" id="SKBM01000004">
    <property type="protein sequence ID" value="TCZ64867.1"/>
    <property type="molecule type" value="Genomic_DNA"/>
</dbReference>
<dbReference type="PANTHER" id="PTHR46383">
    <property type="entry name" value="ASPARTATE AMINOTRANSFERASE"/>
    <property type="match status" value="1"/>
</dbReference>
<dbReference type="Gene3D" id="3.40.640.10">
    <property type="entry name" value="Type I PLP-dependent aspartate aminotransferase-like (Major domain)"/>
    <property type="match status" value="1"/>
</dbReference>
<comment type="catalytic activity">
    <reaction evidence="7">
        <text>L-aspartate + 2-oxoglutarate = oxaloacetate + L-glutamate</text>
        <dbReference type="Rhea" id="RHEA:21824"/>
        <dbReference type="ChEBI" id="CHEBI:16452"/>
        <dbReference type="ChEBI" id="CHEBI:16810"/>
        <dbReference type="ChEBI" id="CHEBI:29985"/>
        <dbReference type="ChEBI" id="CHEBI:29991"/>
        <dbReference type="EC" id="2.6.1.1"/>
    </reaction>
</comment>
<keyword evidence="6" id="KW-0663">Pyridoxal phosphate</keyword>
<dbReference type="InterPro" id="IPR050596">
    <property type="entry name" value="AspAT/PAT-like"/>
</dbReference>
<keyword evidence="10" id="KW-1185">Reference proteome</keyword>
<dbReference type="RefSeq" id="WP_132285486.1">
    <property type="nucleotide sequence ID" value="NZ_SKBM01000004.1"/>
</dbReference>
<dbReference type="GO" id="GO:0006520">
    <property type="term" value="P:amino acid metabolic process"/>
    <property type="evidence" value="ECO:0007669"/>
    <property type="project" value="InterPro"/>
</dbReference>
<gene>
    <name evidence="9" type="ORF">EXY23_05705</name>
</gene>
<dbReference type="EC" id="2.6.1.1" evidence="3"/>
<dbReference type="CDD" id="cd00609">
    <property type="entry name" value="AAT_like"/>
    <property type="match status" value="1"/>
</dbReference>
<dbReference type="GO" id="GO:0004069">
    <property type="term" value="F:L-aspartate:2-oxoglutarate aminotransferase activity"/>
    <property type="evidence" value="ECO:0007669"/>
    <property type="project" value="UniProtKB-EC"/>
</dbReference>
<comment type="cofactor">
    <cofactor evidence="1">
        <name>pyridoxal 5'-phosphate</name>
        <dbReference type="ChEBI" id="CHEBI:597326"/>
    </cofactor>
</comment>
<evidence type="ECO:0000256" key="6">
    <source>
        <dbReference type="ARBA" id="ARBA00022898"/>
    </source>
</evidence>
<organism evidence="9 10">
    <name type="scientific">Roseicella aquatilis</name>
    <dbReference type="NCBI Taxonomy" id="2527868"/>
    <lineage>
        <taxon>Bacteria</taxon>
        <taxon>Pseudomonadati</taxon>
        <taxon>Pseudomonadota</taxon>
        <taxon>Alphaproteobacteria</taxon>
        <taxon>Acetobacterales</taxon>
        <taxon>Roseomonadaceae</taxon>
        <taxon>Roseicella</taxon>
    </lineage>
</organism>
<dbReference type="InterPro" id="IPR015421">
    <property type="entry name" value="PyrdxlP-dep_Trfase_major"/>
</dbReference>
<evidence type="ECO:0000259" key="8">
    <source>
        <dbReference type="Pfam" id="PF00155"/>
    </source>
</evidence>
<dbReference type="NCBIfam" id="NF005732">
    <property type="entry name" value="PRK07550.1"/>
    <property type="match status" value="1"/>
</dbReference>
<keyword evidence="5 9" id="KW-0808">Transferase</keyword>
<dbReference type="AlphaFoldDB" id="A0A4R4DR78"/>
<proteinExistence type="inferred from homology"/>
<dbReference type="SUPFAM" id="SSF53383">
    <property type="entry name" value="PLP-dependent transferases"/>
    <property type="match status" value="1"/>
</dbReference>
<evidence type="ECO:0000256" key="5">
    <source>
        <dbReference type="ARBA" id="ARBA00022679"/>
    </source>
</evidence>
<keyword evidence="4 9" id="KW-0032">Aminotransferase</keyword>
<comment type="similarity">
    <text evidence="2">Belongs to the class-I pyridoxal-phosphate-dependent aminotransferase family.</text>
</comment>
<dbReference type="Proteomes" id="UP000295023">
    <property type="component" value="Unassembled WGS sequence"/>
</dbReference>
<protein>
    <recommendedName>
        <fullName evidence="3">aspartate transaminase</fullName>
        <ecNumber evidence="3">2.6.1.1</ecNumber>
    </recommendedName>
</protein>
<dbReference type="PANTHER" id="PTHR46383:SF1">
    <property type="entry name" value="ASPARTATE AMINOTRANSFERASE"/>
    <property type="match status" value="1"/>
</dbReference>
<evidence type="ECO:0000256" key="3">
    <source>
        <dbReference type="ARBA" id="ARBA00012753"/>
    </source>
</evidence>
<evidence type="ECO:0000256" key="2">
    <source>
        <dbReference type="ARBA" id="ARBA00007441"/>
    </source>
</evidence>
<evidence type="ECO:0000313" key="9">
    <source>
        <dbReference type="EMBL" id="TCZ64867.1"/>
    </source>
</evidence>
<reference evidence="9 10" key="1">
    <citation type="submission" date="2019-03" db="EMBL/GenBank/DDBJ databases">
        <title>Paracraurococcus aquatilis NE82 genome sequence.</title>
        <authorList>
            <person name="Zhao Y."/>
            <person name="Du Z."/>
        </authorList>
    </citation>
    <scope>NUCLEOTIDE SEQUENCE [LARGE SCALE GENOMIC DNA]</scope>
    <source>
        <strain evidence="9 10">NE82</strain>
    </source>
</reference>
<evidence type="ECO:0000313" key="10">
    <source>
        <dbReference type="Proteomes" id="UP000295023"/>
    </source>
</evidence>
<comment type="caution">
    <text evidence="9">The sequence shown here is derived from an EMBL/GenBank/DDBJ whole genome shotgun (WGS) entry which is preliminary data.</text>
</comment>
<evidence type="ECO:0000256" key="4">
    <source>
        <dbReference type="ARBA" id="ARBA00022576"/>
    </source>
</evidence>
<dbReference type="InterPro" id="IPR015424">
    <property type="entry name" value="PyrdxlP-dep_Trfase"/>
</dbReference>
<evidence type="ECO:0000256" key="7">
    <source>
        <dbReference type="ARBA" id="ARBA00049185"/>
    </source>
</evidence>
<evidence type="ECO:0000256" key="1">
    <source>
        <dbReference type="ARBA" id="ARBA00001933"/>
    </source>
</evidence>
<sequence>MSPIATDTAAPLASGIRALPGPPILACRAWGLRYRGQVGSLMDLTQAVPGYPPHPGLLERLAEAAGSRAAAGYGPLEGEPALRQALARDLRLSHGGDVRPEDVMVTAGCNLAFTLVTTALASPGDAVLAPTPWFFNHPLALATRGVTTVPLPCRAEDGFLPDPDHAAALLDRYPAIRALLLVTPNNPTGAAYPPALVARLAELCRLRRRWLVLDETYRDFLPDPAAAPGLAGQAAPHALFSAPDWRDFVVHLYSFSKAYCIPGHRVGALVAGPALRGEVIKAVDNIQICAPRPPQAALAWGVDALRIWRAANRAVIARRTEAFRRAIARRAPAWRIDAAGAYFAYLRLPEGAPPAARVAERLAAEHGLVTLPGSAFGPGQERHLRLAYAATEEEEIEAVPDRLAGVEASWS</sequence>